<evidence type="ECO:0000313" key="3">
    <source>
        <dbReference type="EMBL" id="XCC92515.1"/>
    </source>
</evidence>
<dbReference type="NCBIfam" id="TIGR00369">
    <property type="entry name" value="unchar_dom_1"/>
    <property type="match status" value="1"/>
</dbReference>
<dbReference type="PANTHER" id="PTHR42856">
    <property type="entry name" value="ACYL-COENZYME A THIOESTERASE PAAI"/>
    <property type="match status" value="1"/>
</dbReference>
<dbReference type="AlphaFoldDB" id="A0AAU8ACH1"/>
<protein>
    <submittedName>
        <fullName evidence="3">PaaI family thioesterase</fullName>
        <ecNumber evidence="3">3.1.2.-</ecNumber>
    </submittedName>
</protein>
<dbReference type="InterPro" id="IPR052723">
    <property type="entry name" value="Acyl-CoA_thioesterase_PaaI"/>
</dbReference>
<dbReference type="InterPro" id="IPR003736">
    <property type="entry name" value="PAAI_dom"/>
</dbReference>
<accession>A0AAU8ACH1</accession>
<dbReference type="GO" id="GO:0016289">
    <property type="term" value="F:acyl-CoA hydrolase activity"/>
    <property type="evidence" value="ECO:0007669"/>
    <property type="project" value="UniProtKB-ARBA"/>
</dbReference>
<dbReference type="Gene3D" id="3.10.129.10">
    <property type="entry name" value="Hotdog Thioesterase"/>
    <property type="match status" value="1"/>
</dbReference>
<feature type="domain" description="Thioesterase" evidence="2">
    <location>
        <begin position="51"/>
        <end position="125"/>
    </location>
</feature>
<organism evidence="3">
    <name type="scientific">Alloyangia sp. H15</name>
    <dbReference type="NCBI Taxonomy" id="3029062"/>
    <lineage>
        <taxon>Bacteria</taxon>
        <taxon>Pseudomonadati</taxon>
        <taxon>Pseudomonadota</taxon>
        <taxon>Alphaproteobacteria</taxon>
        <taxon>Rhodobacterales</taxon>
        <taxon>Roseobacteraceae</taxon>
        <taxon>Alloyangia</taxon>
    </lineage>
</organism>
<sequence>MDKQSADTQITEAPSGYLSHLGIEMVAWGEGFSRFELAIAPEHLNRHDNPHGGVHASMIDTAMGYAGCWTGDAEDRLMALTLSLNVQYLSRPRGTRLIAEGVKTGGGKSTFFAEATISDETGEVIAKGTGVFRYRRRG</sequence>
<keyword evidence="1 3" id="KW-0378">Hydrolase</keyword>
<dbReference type="EC" id="3.1.2.-" evidence="3"/>
<reference evidence="3" key="1">
    <citation type="submission" date="2023-02" db="EMBL/GenBank/DDBJ databases">
        <title>Description and genomic characterization of Salipiger bruguierae sp. nov., isolated from the sediment of mangrove plant Bruguiera sexangula.</title>
        <authorList>
            <person name="Long M."/>
        </authorList>
    </citation>
    <scope>NUCLEOTIDE SEQUENCE</scope>
    <source>
        <strain evidence="3">H15</strain>
    </source>
</reference>
<dbReference type="SUPFAM" id="SSF54637">
    <property type="entry name" value="Thioesterase/thiol ester dehydrase-isomerase"/>
    <property type="match status" value="1"/>
</dbReference>
<evidence type="ECO:0000256" key="1">
    <source>
        <dbReference type="ARBA" id="ARBA00022801"/>
    </source>
</evidence>
<gene>
    <name evidence="3" type="ORF">PVT71_08410</name>
</gene>
<dbReference type="InterPro" id="IPR006683">
    <property type="entry name" value="Thioestr_dom"/>
</dbReference>
<dbReference type="CDD" id="cd03443">
    <property type="entry name" value="PaaI_thioesterase"/>
    <property type="match status" value="1"/>
</dbReference>
<dbReference type="RefSeq" id="WP_353471344.1">
    <property type="nucleotide sequence ID" value="NZ_CP123384.1"/>
</dbReference>
<proteinExistence type="predicted"/>
<evidence type="ECO:0000259" key="2">
    <source>
        <dbReference type="Pfam" id="PF03061"/>
    </source>
</evidence>
<dbReference type="InterPro" id="IPR029069">
    <property type="entry name" value="HotDog_dom_sf"/>
</dbReference>
<name>A0AAU8ACH1_9RHOB</name>
<dbReference type="EMBL" id="CP123384">
    <property type="protein sequence ID" value="XCC92515.1"/>
    <property type="molecule type" value="Genomic_DNA"/>
</dbReference>
<dbReference type="PANTHER" id="PTHR42856:SF1">
    <property type="entry name" value="ACYL-COENZYME A THIOESTERASE PAAI"/>
    <property type="match status" value="1"/>
</dbReference>
<dbReference type="Pfam" id="PF03061">
    <property type="entry name" value="4HBT"/>
    <property type="match status" value="1"/>
</dbReference>